<feature type="domain" description="SusD-like N-terminal" evidence="7">
    <location>
        <begin position="82"/>
        <end position="228"/>
    </location>
</feature>
<evidence type="ECO:0008006" key="10">
    <source>
        <dbReference type="Google" id="ProtNLM"/>
    </source>
</evidence>
<dbReference type="InterPro" id="IPR011990">
    <property type="entry name" value="TPR-like_helical_dom_sf"/>
</dbReference>
<gene>
    <name evidence="8" type="ORF">P872_07115</name>
</gene>
<reference evidence="8 9" key="1">
    <citation type="journal article" date="2013" name="Genome Announc.">
        <title>Draft Genome Sequence of the Psychrophilic and Alkaliphilic Rhodonellum psychrophilum Strain GCM71T.</title>
        <authorList>
            <person name="Hauptmann A.L."/>
            <person name="Glaring M.A."/>
            <person name="Hallin P.F."/>
            <person name="Prieme A."/>
            <person name="Stougaard P."/>
        </authorList>
    </citation>
    <scope>NUCLEOTIDE SEQUENCE [LARGE SCALE GENOMIC DNA]</scope>
    <source>
        <strain evidence="8 9">GCM71</strain>
    </source>
</reference>
<evidence type="ECO:0000313" key="9">
    <source>
        <dbReference type="Proteomes" id="UP000016843"/>
    </source>
</evidence>
<evidence type="ECO:0000256" key="3">
    <source>
        <dbReference type="ARBA" id="ARBA00022729"/>
    </source>
</evidence>
<dbReference type="Pfam" id="PF14322">
    <property type="entry name" value="SusD-like_3"/>
    <property type="match status" value="1"/>
</dbReference>
<dbReference type="Proteomes" id="UP000016843">
    <property type="component" value="Unassembled WGS sequence"/>
</dbReference>
<dbReference type="EMBL" id="AWXR01000031">
    <property type="protein sequence ID" value="ERM82169.1"/>
    <property type="molecule type" value="Genomic_DNA"/>
</dbReference>
<keyword evidence="4" id="KW-0472">Membrane</keyword>
<dbReference type="GO" id="GO:0009279">
    <property type="term" value="C:cell outer membrane"/>
    <property type="evidence" value="ECO:0007669"/>
    <property type="project" value="UniProtKB-SubCell"/>
</dbReference>
<accession>U5BX76</accession>
<evidence type="ECO:0000256" key="1">
    <source>
        <dbReference type="ARBA" id="ARBA00004442"/>
    </source>
</evidence>
<sequence length="495" mass="54978">MKPQVRTIKYKTEMNLKHIILGFAIAGSAMVAGCNSVIDIEPEFVLDGSQRFKSLADYEFSLTGTYALFRSTSYFGNASGPAAAFSTMPDMMSDNLTETQESLANYRQLVNWDYAADNGAIEGLWTAAYRIIAQANITLRDIDTFADEDRGRYNRIKGQALAIRAYVHFDLLRYFATDLTRSSTALGIPYKLSFNTDNIARSTVAQSWDGIFTDLAEAKMLLEDTDKTINASANYTNRSNIDAITIDAILARAYLYSGQYTEAATAATSVIEEIPLASRTAFQGIWRDENIGRSEVIWSIPFNAGEGTPGTNVYFPNGNRSSFRPSMEVLGQFDPVEDVRYTSYFQTVGNRLVVSKYLGKGNLRDGIVNFKVIRVAEMYLIRAEANANQSGGDINALTDLNGLRLARINGYLPVILAGDNLKAAIAEERRKELFVEGHRFFDLKRTDRALERSDCGTAFTSCALAPDNRAWAWPIPINEISANDLINQENQNPGY</sequence>
<keyword evidence="5" id="KW-0998">Cell outer membrane</keyword>
<comment type="similarity">
    <text evidence="2">Belongs to the SusD family.</text>
</comment>
<evidence type="ECO:0000256" key="2">
    <source>
        <dbReference type="ARBA" id="ARBA00006275"/>
    </source>
</evidence>
<comment type="subcellular location">
    <subcellularLocation>
        <location evidence="1">Cell outer membrane</location>
    </subcellularLocation>
</comment>
<feature type="domain" description="RagB/SusD" evidence="6">
    <location>
        <begin position="356"/>
        <end position="495"/>
    </location>
</feature>
<evidence type="ECO:0000259" key="6">
    <source>
        <dbReference type="Pfam" id="PF07980"/>
    </source>
</evidence>
<comment type="caution">
    <text evidence="8">The sequence shown here is derived from an EMBL/GenBank/DDBJ whole genome shotgun (WGS) entry which is preliminary data.</text>
</comment>
<evidence type="ECO:0000256" key="4">
    <source>
        <dbReference type="ARBA" id="ARBA00023136"/>
    </source>
</evidence>
<evidence type="ECO:0000256" key="5">
    <source>
        <dbReference type="ARBA" id="ARBA00023237"/>
    </source>
</evidence>
<organism evidence="8 9">
    <name type="scientific">Rhodonellum psychrophilum GCM71 = DSM 17998</name>
    <dbReference type="NCBI Taxonomy" id="1123057"/>
    <lineage>
        <taxon>Bacteria</taxon>
        <taxon>Pseudomonadati</taxon>
        <taxon>Bacteroidota</taxon>
        <taxon>Cytophagia</taxon>
        <taxon>Cytophagales</taxon>
        <taxon>Cytophagaceae</taxon>
        <taxon>Rhodonellum</taxon>
    </lineage>
</organism>
<dbReference type="CDD" id="cd08977">
    <property type="entry name" value="SusD"/>
    <property type="match status" value="1"/>
</dbReference>
<dbReference type="AlphaFoldDB" id="U5BX76"/>
<protein>
    <recommendedName>
        <fullName evidence="10">Carbohydrate-binding protein SusD</fullName>
    </recommendedName>
</protein>
<keyword evidence="9" id="KW-1185">Reference proteome</keyword>
<dbReference type="Gene3D" id="1.25.40.390">
    <property type="match status" value="1"/>
</dbReference>
<dbReference type="InterPro" id="IPR033985">
    <property type="entry name" value="SusD-like_N"/>
</dbReference>
<evidence type="ECO:0000313" key="8">
    <source>
        <dbReference type="EMBL" id="ERM82169.1"/>
    </source>
</evidence>
<proteinExistence type="inferred from homology"/>
<dbReference type="eggNOG" id="COG3193">
    <property type="taxonomic scope" value="Bacteria"/>
</dbReference>
<name>U5BX76_9BACT</name>
<dbReference type="PROSITE" id="PS51257">
    <property type="entry name" value="PROKAR_LIPOPROTEIN"/>
    <property type="match status" value="1"/>
</dbReference>
<dbReference type="InterPro" id="IPR012944">
    <property type="entry name" value="SusD_RagB_dom"/>
</dbReference>
<evidence type="ECO:0000259" key="7">
    <source>
        <dbReference type="Pfam" id="PF14322"/>
    </source>
</evidence>
<dbReference type="SUPFAM" id="SSF48452">
    <property type="entry name" value="TPR-like"/>
    <property type="match status" value="1"/>
</dbReference>
<keyword evidence="3" id="KW-0732">Signal</keyword>
<dbReference type="Pfam" id="PF07980">
    <property type="entry name" value="SusD_RagB"/>
    <property type="match status" value="1"/>
</dbReference>